<dbReference type="PANTHER" id="PTHR46169">
    <property type="entry name" value="DNA REPLICATION-RELATED ELEMENT FACTOR, ISOFORM A"/>
    <property type="match status" value="1"/>
</dbReference>
<dbReference type="InterPro" id="IPR052717">
    <property type="entry name" value="Vacuolar_transposase_reg"/>
</dbReference>
<feature type="region of interest" description="Disordered" evidence="1">
    <location>
        <begin position="349"/>
        <end position="370"/>
    </location>
</feature>
<protein>
    <recommendedName>
        <fullName evidence="2">HAT C-terminal dimerisation domain-containing protein</fullName>
    </recommendedName>
</protein>
<evidence type="ECO:0000313" key="3">
    <source>
        <dbReference type="EMBL" id="KAG0282884.1"/>
    </source>
</evidence>
<gene>
    <name evidence="3" type="ORF">BGZ96_012736</name>
</gene>
<dbReference type="EMBL" id="JAAAIM010000986">
    <property type="protein sequence ID" value="KAG0282884.1"/>
    <property type="molecule type" value="Genomic_DNA"/>
</dbReference>
<reference evidence="3 4" key="1">
    <citation type="journal article" date="2020" name="Fungal Divers.">
        <title>Resolving the Mortierellaceae phylogeny through synthesis of multi-gene phylogenetics and phylogenomics.</title>
        <authorList>
            <person name="Vandepol N."/>
            <person name="Liber J."/>
            <person name="Desiro A."/>
            <person name="Na H."/>
            <person name="Kennedy M."/>
            <person name="Barry K."/>
            <person name="Grigoriev I.V."/>
            <person name="Miller A.N."/>
            <person name="O'Donnell K."/>
            <person name="Stajich J.E."/>
            <person name="Bonito G."/>
        </authorList>
    </citation>
    <scope>NUCLEOTIDE SEQUENCE [LARGE SCALE GENOMIC DNA]</scope>
    <source>
        <strain evidence="3 4">AD045</strain>
    </source>
</reference>
<accession>A0ABQ7JPU9</accession>
<name>A0ABQ7JPU9_9FUNG</name>
<dbReference type="PANTHER" id="PTHR46169:SF29">
    <property type="entry name" value="DNA REPLICATION-RELATED ELEMENT FACTOR, ISOFORM A"/>
    <property type="match status" value="1"/>
</dbReference>
<proteinExistence type="predicted"/>
<evidence type="ECO:0000313" key="4">
    <source>
        <dbReference type="Proteomes" id="UP001194696"/>
    </source>
</evidence>
<evidence type="ECO:0000259" key="2">
    <source>
        <dbReference type="Pfam" id="PF05699"/>
    </source>
</evidence>
<evidence type="ECO:0000256" key="1">
    <source>
        <dbReference type="SAM" id="MobiDB-lite"/>
    </source>
</evidence>
<dbReference type="Proteomes" id="UP001194696">
    <property type="component" value="Unassembled WGS sequence"/>
</dbReference>
<feature type="domain" description="HAT C-terminal dimerisation" evidence="2">
    <location>
        <begin position="275"/>
        <end position="329"/>
    </location>
</feature>
<dbReference type="InterPro" id="IPR012337">
    <property type="entry name" value="RNaseH-like_sf"/>
</dbReference>
<sequence length="370" mass="41604">MRSMLEILTLAAKIRDFRLNSPAIVPAAVGHPGNLCVKGQPFQVQVCHLLQLRKCPGNELLGQFAHVAEVREYEAGQTRVLSDDAAKKTLELEQKARSNRVNKLVRSNETHWGSRIVMGASVYKLASEIKDAIEVVCGSSVKVDADKAKTVKNYLLDYQQLRELKDICDILQPATTLTHSLGKSTYSTVFSVYPTVHGYALAPPLEPNTTEPARDLHKKLTDQIKTRFVTTKIPEAILVAINYKNKPQQKARQEVTDYLDTITSDIDIYAPALDNPQDYWRDMEDTYPMMAQLARSYLAVQATSSECERLFSKAGQLLPAQKANLAYQNFFNMLMHNSYEKLIDSYRNEPAEEEAPPLPTNERTTLPTTD</sequence>
<dbReference type="SUPFAM" id="SSF53098">
    <property type="entry name" value="Ribonuclease H-like"/>
    <property type="match status" value="1"/>
</dbReference>
<organism evidence="3 4">
    <name type="scientific">Linnemannia gamsii</name>
    <dbReference type="NCBI Taxonomy" id="64522"/>
    <lineage>
        <taxon>Eukaryota</taxon>
        <taxon>Fungi</taxon>
        <taxon>Fungi incertae sedis</taxon>
        <taxon>Mucoromycota</taxon>
        <taxon>Mortierellomycotina</taxon>
        <taxon>Mortierellomycetes</taxon>
        <taxon>Mortierellales</taxon>
        <taxon>Mortierellaceae</taxon>
        <taxon>Linnemannia</taxon>
    </lineage>
</organism>
<feature type="compositionally biased region" description="Polar residues" evidence="1">
    <location>
        <begin position="361"/>
        <end position="370"/>
    </location>
</feature>
<keyword evidence="4" id="KW-1185">Reference proteome</keyword>
<dbReference type="Pfam" id="PF05699">
    <property type="entry name" value="Dimer_Tnp_hAT"/>
    <property type="match status" value="1"/>
</dbReference>
<comment type="caution">
    <text evidence="3">The sequence shown here is derived from an EMBL/GenBank/DDBJ whole genome shotgun (WGS) entry which is preliminary data.</text>
</comment>
<dbReference type="InterPro" id="IPR008906">
    <property type="entry name" value="HATC_C_dom"/>
</dbReference>